<feature type="transmembrane region" description="Helical" evidence="2">
    <location>
        <begin position="79"/>
        <end position="100"/>
    </location>
</feature>
<name>A0AAV4Q6H4_9ARAC</name>
<evidence type="ECO:0000256" key="1">
    <source>
        <dbReference type="SAM" id="MobiDB-lite"/>
    </source>
</evidence>
<sequence length="102" mass="11210">MLTCLLSKRGQPLRGPRQLRVPAPTPPPPQKRKGGGDAPPSSWRSCAFSIGSSFKEMSLLLRGYYLPPAPSSIEWASDLCRLIVAFFSFYYLSISFVGLASM</sequence>
<organism evidence="3 4">
    <name type="scientific">Caerostris darwini</name>
    <dbReference type="NCBI Taxonomy" id="1538125"/>
    <lineage>
        <taxon>Eukaryota</taxon>
        <taxon>Metazoa</taxon>
        <taxon>Ecdysozoa</taxon>
        <taxon>Arthropoda</taxon>
        <taxon>Chelicerata</taxon>
        <taxon>Arachnida</taxon>
        <taxon>Araneae</taxon>
        <taxon>Araneomorphae</taxon>
        <taxon>Entelegynae</taxon>
        <taxon>Araneoidea</taxon>
        <taxon>Araneidae</taxon>
        <taxon>Caerostris</taxon>
    </lineage>
</organism>
<dbReference type="AlphaFoldDB" id="A0AAV4Q6H4"/>
<gene>
    <name evidence="3" type="ORF">CDAR_407741</name>
</gene>
<dbReference type="EMBL" id="BPLQ01003766">
    <property type="protein sequence ID" value="GIY03003.1"/>
    <property type="molecule type" value="Genomic_DNA"/>
</dbReference>
<evidence type="ECO:0000256" key="2">
    <source>
        <dbReference type="SAM" id="Phobius"/>
    </source>
</evidence>
<accession>A0AAV4Q6H4</accession>
<protein>
    <submittedName>
        <fullName evidence="3">Uncharacterized protein</fullName>
    </submittedName>
</protein>
<keyword evidence="2" id="KW-0472">Membrane</keyword>
<feature type="region of interest" description="Disordered" evidence="1">
    <location>
        <begin position="1"/>
        <end position="43"/>
    </location>
</feature>
<keyword evidence="2" id="KW-0812">Transmembrane</keyword>
<evidence type="ECO:0000313" key="3">
    <source>
        <dbReference type="EMBL" id="GIY03003.1"/>
    </source>
</evidence>
<keyword evidence="2" id="KW-1133">Transmembrane helix</keyword>
<reference evidence="3 4" key="1">
    <citation type="submission" date="2021-06" db="EMBL/GenBank/DDBJ databases">
        <title>Caerostris darwini draft genome.</title>
        <authorList>
            <person name="Kono N."/>
            <person name="Arakawa K."/>
        </authorList>
    </citation>
    <scope>NUCLEOTIDE SEQUENCE [LARGE SCALE GENOMIC DNA]</scope>
</reference>
<dbReference type="Proteomes" id="UP001054837">
    <property type="component" value="Unassembled WGS sequence"/>
</dbReference>
<evidence type="ECO:0000313" key="4">
    <source>
        <dbReference type="Proteomes" id="UP001054837"/>
    </source>
</evidence>
<comment type="caution">
    <text evidence="3">The sequence shown here is derived from an EMBL/GenBank/DDBJ whole genome shotgun (WGS) entry which is preliminary data.</text>
</comment>
<proteinExistence type="predicted"/>
<keyword evidence="4" id="KW-1185">Reference proteome</keyword>